<evidence type="ECO:0000256" key="18">
    <source>
        <dbReference type="ARBA" id="ARBA00047899"/>
    </source>
</evidence>
<keyword evidence="16" id="KW-1015">Disulfide bond</keyword>
<feature type="domain" description="Protein kinase" evidence="24">
    <location>
        <begin position="511"/>
        <end position="794"/>
    </location>
</feature>
<dbReference type="FunFam" id="3.30.200.20:FF:000195">
    <property type="entry name" value="G-type lectin S-receptor-like serine/threonine-protein kinase"/>
    <property type="match status" value="1"/>
</dbReference>
<feature type="domain" description="Bulb-type lectin" evidence="25">
    <location>
        <begin position="27"/>
        <end position="147"/>
    </location>
</feature>
<evidence type="ECO:0000259" key="26">
    <source>
        <dbReference type="PROSITE" id="PS50948"/>
    </source>
</evidence>
<dbReference type="Pfam" id="PF11883">
    <property type="entry name" value="DUF3403"/>
    <property type="match status" value="1"/>
</dbReference>
<dbReference type="PROSITE" id="PS50948">
    <property type="entry name" value="PAN"/>
    <property type="match status" value="1"/>
</dbReference>
<dbReference type="GO" id="GO:0005524">
    <property type="term" value="F:ATP binding"/>
    <property type="evidence" value="ECO:0007669"/>
    <property type="project" value="UniProtKB-KW"/>
</dbReference>
<dbReference type="EC" id="2.7.11.1" evidence="20"/>
<evidence type="ECO:0000256" key="5">
    <source>
        <dbReference type="ARBA" id="ARBA00022546"/>
    </source>
</evidence>
<keyword evidence="14" id="KW-0430">Lectin</keyword>
<proteinExistence type="inferred from homology"/>
<dbReference type="Pfam" id="PF07714">
    <property type="entry name" value="PK_Tyr_Ser-Thr"/>
    <property type="match status" value="1"/>
</dbReference>
<sequence>MAGWKARRQPFAFAALLPTLVVLSAAVDTLAPGDRLEDGSSLVSSDGSFKLGFFTPGKSNFRYLGISYNQTADQTVVWVSNRDTPLPDKTGVLSISTNGSLFLSDSKGIIYWSTSSTRLAGPVAKLLDDGNFVVAGTGEGGYAWQSFDHPTDSLLPGMKLWTDPRTGFARNATSWKSDDDPGTGDYTSFLDTNGDPQIFLLKGTKLVWRSGPWIGKGFSGIPEMWINVEFNSSFVSNADEAYYLFSRRSKSVLSRLVVQPKGVTEHRVWIESKGDWNVFWSGPRDRCDEFGYCGSFGVCDANETPLCSCLQGFEPNSPDNWKLRDGTDGCRRRTALDCQNGTDGFVLVANTNLPDTSMALVNENMGTEECWEACLRNCSCTAYAIAAIIDGGRSRCIQWSTALTDLRVYADGGQNLFVRLARADLALSSSKRKRRRIVTAVSAAAAVLVGILLAGLVARFIRQRRKSSNTVVLGNFPIVKSNAWKEEMSRSRELDLPLFELAAIAVATNHFSNDNLLGEGGFGPVYKGRLEGKQEVAVKRLAKSSSQGVEQFMNEVRLIAKLQHRNLVRLLGCCVDGEERMLVYEYMPNGSLDSFIFNKNKGALLDWATRWRIIMGVARGLLYLHQDSRLRIIHRDLKAGNVLLDDSMNPKISDFGMAHIIPGDEIEGKTRRVVGTYGYMSPEYAMDGTFSVKSDVFSFGVLVLEIISGRKNRGILHSDPNLNLLAYAWRLWEEGKGLELVDSSLGYPISMAEVLKGIEIALLCVQDLPEDRPEMAAVVLMLGGDRAPPPHPKQPEFVAARGRSEDSSSSKGPTCTVNDVTISAVHGR</sequence>
<feature type="chain" id="PRO_5029873740" description="Receptor-like serine/threonine-protein kinase" evidence="23">
    <location>
        <begin position="27"/>
        <end position="828"/>
    </location>
</feature>
<dbReference type="Gene3D" id="3.30.200.20">
    <property type="entry name" value="Phosphorylase Kinase, domain 1"/>
    <property type="match status" value="1"/>
</dbReference>
<evidence type="ECO:0000256" key="4">
    <source>
        <dbReference type="ARBA" id="ARBA00022536"/>
    </source>
</evidence>
<dbReference type="InterPro" id="IPR024171">
    <property type="entry name" value="SRK-like_kinase"/>
</dbReference>
<keyword evidence="14" id="KW-0465">Mannose-binding</keyword>
<evidence type="ECO:0000256" key="3">
    <source>
        <dbReference type="ARBA" id="ARBA00022527"/>
    </source>
</evidence>
<evidence type="ECO:0000259" key="25">
    <source>
        <dbReference type="PROSITE" id="PS50927"/>
    </source>
</evidence>
<evidence type="ECO:0000256" key="8">
    <source>
        <dbReference type="ARBA" id="ARBA00022729"/>
    </source>
</evidence>
<evidence type="ECO:0000256" key="7">
    <source>
        <dbReference type="ARBA" id="ARBA00022692"/>
    </source>
</evidence>
<dbReference type="InterPro" id="IPR021820">
    <property type="entry name" value="S-locus_recpt_kinase_C"/>
</dbReference>
<evidence type="ECO:0000256" key="17">
    <source>
        <dbReference type="ARBA" id="ARBA00023180"/>
    </source>
</evidence>
<comment type="catalytic activity">
    <reaction evidence="19 20">
        <text>L-seryl-[protein] + ATP = O-phospho-L-seryl-[protein] + ADP + H(+)</text>
        <dbReference type="Rhea" id="RHEA:17989"/>
        <dbReference type="Rhea" id="RHEA-COMP:9863"/>
        <dbReference type="Rhea" id="RHEA-COMP:11604"/>
        <dbReference type="ChEBI" id="CHEBI:15378"/>
        <dbReference type="ChEBI" id="CHEBI:29999"/>
        <dbReference type="ChEBI" id="CHEBI:30616"/>
        <dbReference type="ChEBI" id="CHEBI:83421"/>
        <dbReference type="ChEBI" id="CHEBI:456216"/>
        <dbReference type="EC" id="2.7.11.1"/>
    </reaction>
</comment>
<keyword evidence="2" id="KW-1003">Cell membrane</keyword>
<dbReference type="PIRSF" id="PIRSF000641">
    <property type="entry name" value="SRK"/>
    <property type="match status" value="1"/>
</dbReference>
<evidence type="ECO:0000256" key="2">
    <source>
        <dbReference type="ARBA" id="ARBA00022475"/>
    </source>
</evidence>
<dbReference type="FunFam" id="1.10.510.10:FF:000060">
    <property type="entry name" value="G-type lectin S-receptor-like serine/threonine-protein kinase"/>
    <property type="match status" value="1"/>
</dbReference>
<keyword evidence="11 20" id="KW-0418">Kinase</keyword>
<keyword evidence="3 20" id="KW-0723">Serine/threonine-protein kinase</keyword>
<dbReference type="GO" id="GO:0005537">
    <property type="term" value="F:D-mannose binding"/>
    <property type="evidence" value="ECO:0007669"/>
    <property type="project" value="UniProtKB-KW"/>
</dbReference>
<evidence type="ECO:0000256" key="10">
    <source>
        <dbReference type="ARBA" id="ARBA00022741"/>
    </source>
</evidence>
<dbReference type="Gene3D" id="1.10.510.10">
    <property type="entry name" value="Transferase(Phosphotransferase) domain 1"/>
    <property type="match status" value="1"/>
</dbReference>
<keyword evidence="9" id="KW-0677">Repeat</keyword>
<keyword evidence="6 20" id="KW-0808">Transferase</keyword>
<keyword evidence="5" id="KW-0348">Hemagglutinin</keyword>
<evidence type="ECO:0000256" key="9">
    <source>
        <dbReference type="ARBA" id="ARBA00022737"/>
    </source>
</evidence>
<dbReference type="PANTHER" id="PTHR27002">
    <property type="entry name" value="RECEPTOR-LIKE SERINE/THREONINE-PROTEIN KINASE SD1-8"/>
    <property type="match status" value="1"/>
</dbReference>
<keyword evidence="13 22" id="KW-1133">Transmembrane helix</keyword>
<dbReference type="CDD" id="cd01098">
    <property type="entry name" value="PAN_AP_plant"/>
    <property type="match status" value="1"/>
</dbReference>
<dbReference type="CDD" id="cd00028">
    <property type="entry name" value="B_lectin"/>
    <property type="match status" value="1"/>
</dbReference>
<gene>
    <name evidence="27" type="ORF">SI8410_11016356</name>
</gene>
<evidence type="ECO:0000256" key="14">
    <source>
        <dbReference type="ARBA" id="ARBA00023035"/>
    </source>
</evidence>
<dbReference type="PROSITE" id="PS00108">
    <property type="entry name" value="PROTEIN_KINASE_ST"/>
    <property type="match status" value="1"/>
</dbReference>
<evidence type="ECO:0000313" key="27">
    <source>
        <dbReference type="EMBL" id="CAA7405678.1"/>
    </source>
</evidence>
<evidence type="ECO:0000256" key="21">
    <source>
        <dbReference type="SAM" id="MobiDB-lite"/>
    </source>
</evidence>
<feature type="transmembrane region" description="Helical" evidence="22">
    <location>
        <begin position="437"/>
        <end position="458"/>
    </location>
</feature>
<dbReference type="GO" id="GO:0051707">
    <property type="term" value="P:response to other organism"/>
    <property type="evidence" value="ECO:0007669"/>
    <property type="project" value="UniProtKB-ARBA"/>
</dbReference>
<reference evidence="27" key="1">
    <citation type="submission" date="2020-02" db="EMBL/GenBank/DDBJ databases">
        <authorList>
            <person name="Scholz U."/>
            <person name="Mascher M."/>
            <person name="Fiebig A."/>
        </authorList>
    </citation>
    <scope>NUCLEOTIDE SEQUENCE</scope>
</reference>
<dbReference type="AlphaFoldDB" id="A0A7I8L8R7"/>
<name>A0A7I8L8R7_SPIIN</name>
<feature type="compositionally biased region" description="Polar residues" evidence="21">
    <location>
        <begin position="809"/>
        <end position="821"/>
    </location>
</feature>
<dbReference type="GO" id="GO:0005886">
    <property type="term" value="C:plasma membrane"/>
    <property type="evidence" value="ECO:0007669"/>
    <property type="project" value="UniProtKB-SubCell"/>
</dbReference>
<evidence type="ECO:0000256" key="13">
    <source>
        <dbReference type="ARBA" id="ARBA00022989"/>
    </source>
</evidence>
<accession>A0A7I8L8R7</accession>
<evidence type="ECO:0000256" key="6">
    <source>
        <dbReference type="ARBA" id="ARBA00022679"/>
    </source>
</evidence>
<dbReference type="InterPro" id="IPR003609">
    <property type="entry name" value="Pan_app"/>
</dbReference>
<comment type="similarity">
    <text evidence="20">Belongs to the protein kinase superfamily. Ser/Thr protein kinase family.</text>
</comment>
<dbReference type="InterPro" id="IPR000719">
    <property type="entry name" value="Prot_kinase_dom"/>
</dbReference>
<protein>
    <recommendedName>
        <fullName evidence="20">Receptor-like serine/threonine-protein kinase</fullName>
        <ecNumber evidence="20">2.7.11.1</ecNumber>
    </recommendedName>
</protein>
<evidence type="ECO:0000259" key="24">
    <source>
        <dbReference type="PROSITE" id="PS50011"/>
    </source>
</evidence>
<evidence type="ECO:0000256" key="19">
    <source>
        <dbReference type="ARBA" id="ARBA00048679"/>
    </source>
</evidence>
<dbReference type="GO" id="GO:0004674">
    <property type="term" value="F:protein serine/threonine kinase activity"/>
    <property type="evidence" value="ECO:0007669"/>
    <property type="project" value="UniProtKB-KW"/>
</dbReference>
<dbReference type="SMART" id="SM00220">
    <property type="entry name" value="S_TKc"/>
    <property type="match status" value="1"/>
</dbReference>
<dbReference type="EMBL" id="LR746274">
    <property type="protein sequence ID" value="CAA7405678.1"/>
    <property type="molecule type" value="Genomic_DNA"/>
</dbReference>
<dbReference type="InterPro" id="IPR008271">
    <property type="entry name" value="Ser/Thr_kinase_AS"/>
</dbReference>
<evidence type="ECO:0000256" key="22">
    <source>
        <dbReference type="SAM" id="Phobius"/>
    </source>
</evidence>
<organism evidence="27 28">
    <name type="scientific">Spirodela intermedia</name>
    <name type="common">Intermediate duckweed</name>
    <dbReference type="NCBI Taxonomy" id="51605"/>
    <lineage>
        <taxon>Eukaryota</taxon>
        <taxon>Viridiplantae</taxon>
        <taxon>Streptophyta</taxon>
        <taxon>Embryophyta</taxon>
        <taxon>Tracheophyta</taxon>
        <taxon>Spermatophyta</taxon>
        <taxon>Magnoliopsida</taxon>
        <taxon>Liliopsida</taxon>
        <taxon>Araceae</taxon>
        <taxon>Lemnoideae</taxon>
        <taxon>Spirodela</taxon>
    </lineage>
</organism>
<evidence type="ECO:0000256" key="1">
    <source>
        <dbReference type="ARBA" id="ARBA00004251"/>
    </source>
</evidence>
<dbReference type="OrthoDB" id="741567at2759"/>
<dbReference type="PROSITE" id="PS50927">
    <property type="entry name" value="BULB_LECTIN"/>
    <property type="match status" value="1"/>
</dbReference>
<feature type="signal peptide" evidence="23">
    <location>
        <begin position="1"/>
        <end position="26"/>
    </location>
</feature>
<evidence type="ECO:0000256" key="20">
    <source>
        <dbReference type="PIRNR" id="PIRNR000641"/>
    </source>
</evidence>
<keyword evidence="4" id="KW-0245">EGF-like domain</keyword>
<comment type="catalytic activity">
    <reaction evidence="18 20">
        <text>L-threonyl-[protein] + ATP = O-phospho-L-threonyl-[protein] + ADP + H(+)</text>
        <dbReference type="Rhea" id="RHEA:46608"/>
        <dbReference type="Rhea" id="RHEA-COMP:11060"/>
        <dbReference type="Rhea" id="RHEA-COMP:11605"/>
        <dbReference type="ChEBI" id="CHEBI:15378"/>
        <dbReference type="ChEBI" id="CHEBI:30013"/>
        <dbReference type="ChEBI" id="CHEBI:30616"/>
        <dbReference type="ChEBI" id="CHEBI:61977"/>
        <dbReference type="ChEBI" id="CHEBI:456216"/>
        <dbReference type="EC" id="2.7.11.1"/>
    </reaction>
</comment>
<evidence type="ECO:0000256" key="12">
    <source>
        <dbReference type="ARBA" id="ARBA00022840"/>
    </source>
</evidence>
<dbReference type="SUPFAM" id="SSF51110">
    <property type="entry name" value="alpha-D-mannose-specific plant lectins"/>
    <property type="match status" value="1"/>
</dbReference>
<dbReference type="InterPro" id="IPR036426">
    <property type="entry name" value="Bulb-type_lectin_dom_sf"/>
</dbReference>
<dbReference type="Pfam" id="PF00954">
    <property type="entry name" value="S_locus_glycop"/>
    <property type="match status" value="1"/>
</dbReference>
<dbReference type="Gene3D" id="2.90.10.10">
    <property type="entry name" value="Bulb-type lectin domain"/>
    <property type="match status" value="1"/>
</dbReference>
<keyword evidence="28" id="KW-1185">Reference proteome</keyword>
<evidence type="ECO:0000256" key="23">
    <source>
        <dbReference type="SAM" id="SignalP"/>
    </source>
</evidence>
<keyword evidence="8 23" id="KW-0732">Signal</keyword>
<evidence type="ECO:0000256" key="15">
    <source>
        <dbReference type="ARBA" id="ARBA00023136"/>
    </source>
</evidence>
<evidence type="ECO:0000313" key="28">
    <source>
        <dbReference type="Proteomes" id="UP000663760"/>
    </source>
</evidence>
<dbReference type="Pfam" id="PF08276">
    <property type="entry name" value="PAN_2"/>
    <property type="match status" value="1"/>
</dbReference>
<dbReference type="SMART" id="SM00108">
    <property type="entry name" value="B_lectin"/>
    <property type="match status" value="1"/>
</dbReference>
<keyword evidence="7 22" id="KW-0812">Transmembrane</keyword>
<evidence type="ECO:0000256" key="16">
    <source>
        <dbReference type="ARBA" id="ARBA00023157"/>
    </source>
</evidence>
<feature type="domain" description="Apple" evidence="26">
    <location>
        <begin position="338"/>
        <end position="421"/>
    </location>
</feature>
<dbReference type="Pfam" id="PF01453">
    <property type="entry name" value="B_lectin"/>
    <property type="match status" value="1"/>
</dbReference>
<keyword evidence="15 22" id="KW-0472">Membrane</keyword>
<comment type="subcellular location">
    <subcellularLocation>
        <location evidence="1">Cell membrane</location>
        <topology evidence="1">Single-pass type I membrane protein</topology>
    </subcellularLocation>
</comment>
<keyword evidence="17" id="KW-0325">Glycoprotein</keyword>
<dbReference type="SUPFAM" id="SSF56112">
    <property type="entry name" value="Protein kinase-like (PK-like)"/>
    <property type="match status" value="1"/>
</dbReference>
<feature type="region of interest" description="Disordered" evidence="21">
    <location>
        <begin position="785"/>
        <end position="828"/>
    </location>
</feature>
<evidence type="ECO:0000256" key="11">
    <source>
        <dbReference type="ARBA" id="ARBA00022777"/>
    </source>
</evidence>
<dbReference type="PANTHER" id="PTHR27002:SF616">
    <property type="entry name" value="RECEPTOR-LIKE SERINE_THREONINE-PROTEIN KINASE"/>
    <property type="match status" value="1"/>
</dbReference>
<dbReference type="InterPro" id="IPR001245">
    <property type="entry name" value="Ser-Thr/Tyr_kinase_cat_dom"/>
</dbReference>
<keyword evidence="10 20" id="KW-0547">Nucleotide-binding</keyword>
<dbReference type="Proteomes" id="UP000663760">
    <property type="component" value="Chromosome 11"/>
</dbReference>
<dbReference type="InterPro" id="IPR000858">
    <property type="entry name" value="S_locus_glycoprot_dom"/>
</dbReference>
<keyword evidence="12 20" id="KW-0067">ATP-binding</keyword>
<dbReference type="GO" id="GO:0048544">
    <property type="term" value="P:recognition of pollen"/>
    <property type="evidence" value="ECO:0007669"/>
    <property type="project" value="InterPro"/>
</dbReference>
<dbReference type="PROSITE" id="PS50011">
    <property type="entry name" value="PROTEIN_KINASE_DOM"/>
    <property type="match status" value="1"/>
</dbReference>
<dbReference type="SMART" id="SM00473">
    <property type="entry name" value="PAN_AP"/>
    <property type="match status" value="1"/>
</dbReference>
<dbReference type="InterPro" id="IPR001480">
    <property type="entry name" value="Bulb-type_lectin_dom"/>
</dbReference>
<dbReference type="CDD" id="cd14066">
    <property type="entry name" value="STKc_IRAK"/>
    <property type="match status" value="1"/>
</dbReference>
<dbReference type="InterPro" id="IPR011009">
    <property type="entry name" value="Kinase-like_dom_sf"/>
</dbReference>